<dbReference type="SUPFAM" id="SSF54211">
    <property type="entry name" value="Ribosomal protein S5 domain 2-like"/>
    <property type="match status" value="1"/>
</dbReference>
<comment type="pathway">
    <text evidence="2 14">Metabolic intermediate biosynthesis; chorismate biosynthesis; chorismate from D-erythrose 4-phosphate and phosphoenolpyruvate: step 5/7.</text>
</comment>
<dbReference type="Pfam" id="PF00288">
    <property type="entry name" value="GHMP_kinases_N"/>
    <property type="match status" value="1"/>
</dbReference>
<evidence type="ECO:0000313" key="16">
    <source>
        <dbReference type="EMBL" id="CCC82367.1"/>
    </source>
</evidence>
<dbReference type="PATRIC" id="fig|768679.9.peg.1767"/>
<evidence type="ECO:0000256" key="10">
    <source>
        <dbReference type="ARBA" id="ARBA00022777"/>
    </source>
</evidence>
<evidence type="ECO:0000256" key="7">
    <source>
        <dbReference type="ARBA" id="ARBA00022605"/>
    </source>
</evidence>
<dbReference type="Proteomes" id="UP000002654">
    <property type="component" value="Chromosome"/>
</dbReference>
<evidence type="ECO:0000256" key="3">
    <source>
        <dbReference type="ARBA" id="ARBA00010202"/>
    </source>
</evidence>
<feature type="domain" description="GHMP kinase N-terminal" evidence="15">
    <location>
        <begin position="57"/>
        <end position="141"/>
    </location>
</feature>
<dbReference type="InterPro" id="IPR010189">
    <property type="entry name" value="SK_arc"/>
</dbReference>
<keyword evidence="9 14" id="KW-0547">Nucleotide-binding</keyword>
<dbReference type="NCBIfam" id="TIGR01920">
    <property type="entry name" value="Shik_kin_archae"/>
    <property type="match status" value="1"/>
</dbReference>
<keyword evidence="17" id="KW-1185">Reference proteome</keyword>
<comment type="similarity">
    <text evidence="3 14">Belongs to the GHMP kinase family. Archaeal shikimate kinase subfamily.</text>
</comment>
<gene>
    <name evidence="14 16" type="primary">aroK</name>
    <name evidence="16" type="ordered locus">TTX_1746</name>
</gene>
<dbReference type="InterPro" id="IPR014721">
    <property type="entry name" value="Ribsml_uS5_D2-typ_fold_subgr"/>
</dbReference>
<dbReference type="GO" id="GO:0009423">
    <property type="term" value="P:chorismate biosynthetic process"/>
    <property type="evidence" value="ECO:0007669"/>
    <property type="project" value="UniProtKB-UniRule"/>
</dbReference>
<dbReference type="EC" id="2.7.1.71" evidence="4 14"/>
<evidence type="ECO:0000313" key="17">
    <source>
        <dbReference type="Proteomes" id="UP000002654"/>
    </source>
</evidence>
<keyword evidence="6 14" id="KW-0963">Cytoplasm</keyword>
<dbReference type="HOGENOM" id="CLU_073768_0_0_2"/>
<dbReference type="PaxDb" id="768679-TTX_1746"/>
<evidence type="ECO:0000256" key="14">
    <source>
        <dbReference type="HAMAP-Rule" id="MF_00370"/>
    </source>
</evidence>
<dbReference type="GO" id="GO:0005737">
    <property type="term" value="C:cytoplasm"/>
    <property type="evidence" value="ECO:0007669"/>
    <property type="project" value="UniProtKB-SubCell"/>
</dbReference>
<accession>G4RLC2</accession>
<dbReference type="GO" id="GO:0004765">
    <property type="term" value="F:shikimate kinase activity"/>
    <property type="evidence" value="ECO:0007669"/>
    <property type="project" value="UniProtKB-UniRule"/>
</dbReference>
<keyword evidence="7 14" id="KW-0028">Amino-acid biosynthesis</keyword>
<evidence type="ECO:0000256" key="9">
    <source>
        <dbReference type="ARBA" id="ARBA00022741"/>
    </source>
</evidence>
<keyword evidence="8 14" id="KW-0808">Transferase</keyword>
<comment type="subcellular location">
    <subcellularLocation>
        <location evidence="1 14">Cytoplasm</location>
    </subcellularLocation>
</comment>
<dbReference type="PANTHER" id="PTHR20861">
    <property type="entry name" value="HOMOSERINE/4-DIPHOSPHOCYTIDYL-2-C-METHYL-D-ERYTHRITOL KINASE"/>
    <property type="match status" value="1"/>
</dbReference>
<organism evidence="16 17">
    <name type="scientific">Thermoproteus tenax (strain ATCC 35583 / DSM 2078 / JCM 9277 / NBRC 100435 / Kra 1)</name>
    <dbReference type="NCBI Taxonomy" id="768679"/>
    <lineage>
        <taxon>Archaea</taxon>
        <taxon>Thermoproteota</taxon>
        <taxon>Thermoprotei</taxon>
        <taxon>Thermoproteales</taxon>
        <taxon>Thermoproteaceae</taxon>
        <taxon>Thermoproteus</taxon>
    </lineage>
</organism>
<dbReference type="PIRSF" id="PIRSF005758">
    <property type="entry name" value="Shikimt_kin_arch"/>
    <property type="match status" value="1"/>
</dbReference>
<dbReference type="InterPro" id="IPR006204">
    <property type="entry name" value="GHMP_kinase_N_dom"/>
</dbReference>
<name>G4RLC2_THETK</name>
<keyword evidence="10 14" id="KW-0418">Kinase</keyword>
<evidence type="ECO:0000256" key="1">
    <source>
        <dbReference type="ARBA" id="ARBA00004496"/>
    </source>
</evidence>
<dbReference type="HAMAP" id="MF_00370">
    <property type="entry name" value="Shik_kinase_arch"/>
    <property type="match status" value="1"/>
</dbReference>
<comment type="catalytic activity">
    <reaction evidence="13 14">
        <text>shikimate + ATP = 3-phosphoshikimate + ADP + H(+)</text>
        <dbReference type="Rhea" id="RHEA:13121"/>
        <dbReference type="ChEBI" id="CHEBI:15378"/>
        <dbReference type="ChEBI" id="CHEBI:30616"/>
        <dbReference type="ChEBI" id="CHEBI:36208"/>
        <dbReference type="ChEBI" id="CHEBI:145989"/>
        <dbReference type="ChEBI" id="CHEBI:456216"/>
        <dbReference type="EC" id="2.7.1.71"/>
    </reaction>
</comment>
<reference evidence="16 17" key="1">
    <citation type="journal article" date="2011" name="PLoS ONE">
        <title>The complete genome sequence of Thermoproteus tenax: a physiologically versatile member of the Crenarchaeota.</title>
        <authorList>
            <person name="Siebers B."/>
            <person name="Zaparty M."/>
            <person name="Raddatz G."/>
            <person name="Tjaden B."/>
            <person name="Albers S.V."/>
            <person name="Bell S.D."/>
            <person name="Blombach F."/>
            <person name="Kletzin A."/>
            <person name="Kyrpides N."/>
            <person name="Lanz C."/>
            <person name="Plagens A."/>
            <person name="Rampp M."/>
            <person name="Rosinus A."/>
            <person name="von Jan M."/>
            <person name="Makarova K.S."/>
            <person name="Klenk H.P."/>
            <person name="Schuster S.C."/>
            <person name="Hensel R."/>
        </authorList>
    </citation>
    <scope>NUCLEOTIDE SEQUENCE [LARGE SCALE GENOMIC DNA]</scope>
    <source>
        <strain evidence="17">ATCC 35583 / DSM 2078 / JCM 9277 / NBRC 100435 / Kra 1</strain>
    </source>
</reference>
<evidence type="ECO:0000256" key="13">
    <source>
        <dbReference type="ARBA" id="ARBA00048567"/>
    </source>
</evidence>
<evidence type="ECO:0000256" key="12">
    <source>
        <dbReference type="ARBA" id="ARBA00023141"/>
    </source>
</evidence>
<dbReference type="PANTHER" id="PTHR20861:SF3">
    <property type="entry name" value="SHIKIMATE KINASE"/>
    <property type="match status" value="1"/>
</dbReference>
<evidence type="ECO:0000256" key="8">
    <source>
        <dbReference type="ARBA" id="ARBA00022679"/>
    </source>
</evidence>
<proteinExistence type="inferred from homology"/>
<dbReference type="EMBL" id="FN869859">
    <property type="protein sequence ID" value="CCC82367.1"/>
    <property type="molecule type" value="Genomic_DNA"/>
</dbReference>
<sequence>MMPRCVQTCAWGGGSIINALALGVGASFPISLKVNAEVCEGELKVISDAPVDLGPMYRAAEELSARFKLGGFSVKFWGDLPTAGGLKSSSAAVNAMIMGLNELFGLGLNPLDVARLNAEISKKVGISVTGAFDDAVASALGEAWLTDNNGRALLRRLDVAGDVVVLIPPWGKGRGKVEEMRAVAGAVRAAVLYALRGDWKSAMVINAISYGFALGYDPTPTLIALKMGAIGGVSGTGPSHVFITDEPNGLKTRLSQFGQTIVATIPAGPCVT</sequence>
<feature type="binding site" evidence="14">
    <location>
        <begin position="81"/>
        <end position="91"/>
    </location>
    <ligand>
        <name>ATP</name>
        <dbReference type="ChEBI" id="CHEBI:30616"/>
    </ligand>
</feature>
<protein>
    <recommendedName>
        <fullName evidence="5 14">Shikimate kinase</fullName>
        <shortName evidence="14">SK</shortName>
        <ecNumber evidence="4 14">2.7.1.71</ecNumber>
    </recommendedName>
</protein>
<keyword evidence="12 14" id="KW-0057">Aromatic amino acid biosynthesis</keyword>
<dbReference type="UniPathway" id="UPA00053">
    <property type="reaction ID" value="UER00088"/>
</dbReference>
<dbReference type="KEGG" id="ttn:TTX_1746"/>
<evidence type="ECO:0000256" key="11">
    <source>
        <dbReference type="ARBA" id="ARBA00022840"/>
    </source>
</evidence>
<keyword evidence="11 14" id="KW-0067">ATP-binding</keyword>
<evidence type="ECO:0000256" key="4">
    <source>
        <dbReference type="ARBA" id="ARBA00012154"/>
    </source>
</evidence>
<evidence type="ECO:0000259" key="15">
    <source>
        <dbReference type="Pfam" id="PF00288"/>
    </source>
</evidence>
<dbReference type="Gene3D" id="3.30.230.10">
    <property type="match status" value="1"/>
</dbReference>
<dbReference type="GO" id="GO:0005524">
    <property type="term" value="F:ATP binding"/>
    <property type="evidence" value="ECO:0007669"/>
    <property type="project" value="UniProtKB-UniRule"/>
</dbReference>
<evidence type="ECO:0000256" key="2">
    <source>
        <dbReference type="ARBA" id="ARBA00004842"/>
    </source>
</evidence>
<dbReference type="AlphaFoldDB" id="G4RLC2"/>
<dbReference type="STRING" id="768679.TTX_1746"/>
<dbReference type="eggNOG" id="arCOG01025">
    <property type="taxonomic scope" value="Archaea"/>
</dbReference>
<dbReference type="GO" id="GO:0008652">
    <property type="term" value="P:amino acid biosynthetic process"/>
    <property type="evidence" value="ECO:0007669"/>
    <property type="project" value="UniProtKB-KW"/>
</dbReference>
<evidence type="ECO:0000256" key="6">
    <source>
        <dbReference type="ARBA" id="ARBA00022490"/>
    </source>
</evidence>
<evidence type="ECO:0000256" key="5">
    <source>
        <dbReference type="ARBA" id="ARBA00013853"/>
    </source>
</evidence>
<dbReference type="InterPro" id="IPR020568">
    <property type="entry name" value="Ribosomal_Su5_D2-typ_SF"/>
</dbReference>
<dbReference type="GO" id="GO:0009073">
    <property type="term" value="P:aromatic amino acid family biosynthetic process"/>
    <property type="evidence" value="ECO:0007669"/>
    <property type="project" value="UniProtKB-KW"/>
</dbReference>